<gene>
    <name evidence="1" type="ORF">Zm00014a_028284</name>
</gene>
<comment type="caution">
    <text evidence="1">The sequence shown here is derived from an EMBL/GenBank/DDBJ whole genome shotgun (WGS) entry which is preliminary data.</text>
</comment>
<evidence type="ECO:0000313" key="1">
    <source>
        <dbReference type="EMBL" id="PWZ17410.1"/>
    </source>
</evidence>
<dbReference type="AlphaFoldDB" id="A0A3L6E9D3"/>
<sequence length="24" mass="2660">MAAALYVRAARGKEGLLERKWGRG</sequence>
<name>A0A3L6E9D3_MAIZE</name>
<dbReference type="Proteomes" id="UP000251960">
    <property type="component" value="Chromosome 6"/>
</dbReference>
<dbReference type="EMBL" id="NCVQ01000007">
    <property type="protein sequence ID" value="PWZ17410.1"/>
    <property type="molecule type" value="Genomic_DNA"/>
</dbReference>
<accession>A0A3L6E9D3</accession>
<proteinExistence type="predicted"/>
<organism evidence="1 2">
    <name type="scientific">Zea mays</name>
    <name type="common">Maize</name>
    <dbReference type="NCBI Taxonomy" id="4577"/>
    <lineage>
        <taxon>Eukaryota</taxon>
        <taxon>Viridiplantae</taxon>
        <taxon>Streptophyta</taxon>
        <taxon>Embryophyta</taxon>
        <taxon>Tracheophyta</taxon>
        <taxon>Spermatophyta</taxon>
        <taxon>Magnoliopsida</taxon>
        <taxon>Liliopsida</taxon>
        <taxon>Poales</taxon>
        <taxon>Poaceae</taxon>
        <taxon>PACMAD clade</taxon>
        <taxon>Panicoideae</taxon>
        <taxon>Andropogonodae</taxon>
        <taxon>Andropogoneae</taxon>
        <taxon>Tripsacinae</taxon>
        <taxon>Zea</taxon>
    </lineage>
</organism>
<protein>
    <submittedName>
        <fullName evidence="1">Uncharacterized protein</fullName>
    </submittedName>
</protein>
<evidence type="ECO:0000313" key="2">
    <source>
        <dbReference type="Proteomes" id="UP000251960"/>
    </source>
</evidence>
<reference evidence="1 2" key="1">
    <citation type="journal article" date="2018" name="Nat. Genet.">
        <title>Extensive intraspecific gene order and gene structural variations between Mo17 and other maize genomes.</title>
        <authorList>
            <person name="Sun S."/>
            <person name="Zhou Y."/>
            <person name="Chen J."/>
            <person name="Shi J."/>
            <person name="Zhao H."/>
            <person name="Zhao H."/>
            <person name="Song W."/>
            <person name="Zhang M."/>
            <person name="Cui Y."/>
            <person name="Dong X."/>
            <person name="Liu H."/>
            <person name="Ma X."/>
            <person name="Jiao Y."/>
            <person name="Wang B."/>
            <person name="Wei X."/>
            <person name="Stein J.C."/>
            <person name="Glaubitz J.C."/>
            <person name="Lu F."/>
            <person name="Yu G."/>
            <person name="Liang C."/>
            <person name="Fengler K."/>
            <person name="Li B."/>
            <person name="Rafalski A."/>
            <person name="Schnable P.S."/>
            <person name="Ware D.H."/>
            <person name="Buckler E.S."/>
            <person name="Lai J."/>
        </authorList>
    </citation>
    <scope>NUCLEOTIDE SEQUENCE [LARGE SCALE GENOMIC DNA]</scope>
    <source>
        <strain evidence="2">cv. Missouri 17</strain>
        <tissue evidence="1">Seedling</tissue>
    </source>
</reference>